<reference evidence="1 2" key="1">
    <citation type="submission" date="2018-08" db="EMBL/GenBank/DDBJ databases">
        <title>Bacillus phenotypic plasticity.</title>
        <authorList>
            <person name="Hurtado E."/>
        </authorList>
    </citation>
    <scope>NUCLEOTIDE SEQUENCE [LARGE SCALE GENOMIC DNA]</scope>
    <source>
        <strain evidence="1 2">427</strain>
    </source>
</reference>
<proteinExistence type="predicted"/>
<dbReference type="AlphaFoldDB" id="A0A5M8RHS9"/>
<organism evidence="1 2">
    <name type="scientific">Bacillus swezeyi</name>
    <dbReference type="NCBI Taxonomy" id="1925020"/>
    <lineage>
        <taxon>Bacteria</taxon>
        <taxon>Bacillati</taxon>
        <taxon>Bacillota</taxon>
        <taxon>Bacilli</taxon>
        <taxon>Bacillales</taxon>
        <taxon>Bacillaceae</taxon>
        <taxon>Bacillus</taxon>
    </lineage>
</organism>
<accession>A0A5M8RHS9</accession>
<dbReference type="Proteomes" id="UP000324326">
    <property type="component" value="Unassembled WGS sequence"/>
</dbReference>
<gene>
    <name evidence="1" type="ORF">DX927_22925</name>
</gene>
<sequence length="303" mass="35536">MLAYTDKQGQIPFWDHPALKGYKVLPDKYFPSITIENIISLHRRGRFDDTDILLLKVLGDSICSHEDQLRRYMSKIMSRSDVSKRLNKFREIGLADRWKVRIRGNEETMKPPAPFTLGIAGFKFLKHYYSDQYFLNPNRWDDLGIKAIQRYVSINELRCQLVEKKVIKAWKWNAVLKNNRKIKFPLAVAEIKTPKGHLNLLIDRAQMTQDFIGYFRTKLEQWKSVYEEHNTFPVTEFANNTPVVVVYASALTVAKEIHQQLLLDTYPFQIWVCCEEDLLTDGLAHSFYIPIQSELKKVTMNFL</sequence>
<evidence type="ECO:0000313" key="2">
    <source>
        <dbReference type="Proteomes" id="UP000324326"/>
    </source>
</evidence>
<dbReference type="EMBL" id="QSND01000007">
    <property type="protein sequence ID" value="KAA6447008.1"/>
    <property type="molecule type" value="Genomic_DNA"/>
</dbReference>
<name>A0A5M8RHS9_9BACI</name>
<protein>
    <recommendedName>
        <fullName evidence="3">Replication-relaxation</fullName>
    </recommendedName>
</protein>
<evidence type="ECO:0000313" key="1">
    <source>
        <dbReference type="EMBL" id="KAA6447008.1"/>
    </source>
</evidence>
<comment type="caution">
    <text evidence="1">The sequence shown here is derived from an EMBL/GenBank/DDBJ whole genome shotgun (WGS) entry which is preliminary data.</text>
</comment>
<evidence type="ECO:0008006" key="3">
    <source>
        <dbReference type="Google" id="ProtNLM"/>
    </source>
</evidence>